<sequence>MSTQSARANGGTRLWQKIRLRILIRDGYCCQYCGSEDATTVDHVIPISKGGTDDPDNLVAACTRCNYSKGNRMGQFFGVARTPLTLPIPFSPTNESTSHD</sequence>
<gene>
    <name evidence="2" type="ORF">UFOVP797_18</name>
</gene>
<dbReference type="SMART" id="SM00507">
    <property type="entry name" value="HNHc"/>
    <property type="match status" value="1"/>
</dbReference>
<dbReference type="InterPro" id="IPR052892">
    <property type="entry name" value="NA-targeting_endonuclease"/>
</dbReference>
<dbReference type="InterPro" id="IPR002711">
    <property type="entry name" value="HNH"/>
</dbReference>
<dbReference type="GO" id="GO:0004519">
    <property type="term" value="F:endonuclease activity"/>
    <property type="evidence" value="ECO:0007669"/>
    <property type="project" value="InterPro"/>
</dbReference>
<dbReference type="CDD" id="cd00085">
    <property type="entry name" value="HNHc"/>
    <property type="match status" value="1"/>
</dbReference>
<dbReference type="GO" id="GO:0008270">
    <property type="term" value="F:zinc ion binding"/>
    <property type="evidence" value="ECO:0007669"/>
    <property type="project" value="InterPro"/>
</dbReference>
<feature type="domain" description="HNH nuclease" evidence="1">
    <location>
        <begin position="17"/>
        <end position="67"/>
    </location>
</feature>
<evidence type="ECO:0000259" key="1">
    <source>
        <dbReference type="SMART" id="SM00507"/>
    </source>
</evidence>
<dbReference type="PANTHER" id="PTHR33877:SF2">
    <property type="entry name" value="OS07G0170200 PROTEIN"/>
    <property type="match status" value="1"/>
</dbReference>
<proteinExistence type="predicted"/>
<accession>A0A6J5NW78</accession>
<dbReference type="InterPro" id="IPR003615">
    <property type="entry name" value="HNH_nuc"/>
</dbReference>
<organism evidence="2">
    <name type="scientific">uncultured Caudovirales phage</name>
    <dbReference type="NCBI Taxonomy" id="2100421"/>
    <lineage>
        <taxon>Viruses</taxon>
        <taxon>Duplodnaviria</taxon>
        <taxon>Heunggongvirae</taxon>
        <taxon>Uroviricota</taxon>
        <taxon>Caudoviricetes</taxon>
        <taxon>Peduoviridae</taxon>
        <taxon>Maltschvirus</taxon>
        <taxon>Maltschvirus maltsch</taxon>
    </lineage>
</organism>
<dbReference type="PANTHER" id="PTHR33877">
    <property type="entry name" value="SLL1193 PROTEIN"/>
    <property type="match status" value="1"/>
</dbReference>
<protein>
    <submittedName>
        <fullName evidence="2">HNHc domain containing protein</fullName>
    </submittedName>
</protein>
<dbReference type="Pfam" id="PF01844">
    <property type="entry name" value="HNH"/>
    <property type="match status" value="1"/>
</dbReference>
<dbReference type="Gene3D" id="1.10.30.50">
    <property type="match status" value="1"/>
</dbReference>
<reference evidence="2" key="1">
    <citation type="submission" date="2020-04" db="EMBL/GenBank/DDBJ databases">
        <authorList>
            <person name="Chiriac C."/>
            <person name="Salcher M."/>
            <person name="Ghai R."/>
            <person name="Kavagutti S V."/>
        </authorList>
    </citation>
    <scope>NUCLEOTIDE SEQUENCE</scope>
</reference>
<dbReference type="EMBL" id="LR796740">
    <property type="protein sequence ID" value="CAB4163062.1"/>
    <property type="molecule type" value="Genomic_DNA"/>
</dbReference>
<name>A0A6J5NW78_9CAUD</name>
<dbReference type="GO" id="GO:0003676">
    <property type="term" value="F:nucleic acid binding"/>
    <property type="evidence" value="ECO:0007669"/>
    <property type="project" value="InterPro"/>
</dbReference>
<evidence type="ECO:0000313" key="2">
    <source>
        <dbReference type="EMBL" id="CAB4163062.1"/>
    </source>
</evidence>